<feature type="compositionally biased region" description="Basic and acidic residues" evidence="1">
    <location>
        <begin position="1"/>
        <end position="11"/>
    </location>
</feature>
<accession>A0A9N8W8X8</accession>
<name>A0A9N8W8X8_9GLOM</name>
<evidence type="ECO:0000256" key="1">
    <source>
        <dbReference type="SAM" id="MobiDB-lite"/>
    </source>
</evidence>
<feature type="non-terminal residue" evidence="2">
    <location>
        <position position="1"/>
    </location>
</feature>
<feature type="compositionally biased region" description="Polar residues" evidence="1">
    <location>
        <begin position="15"/>
        <end position="24"/>
    </location>
</feature>
<evidence type="ECO:0000313" key="2">
    <source>
        <dbReference type="EMBL" id="CAG8476309.1"/>
    </source>
</evidence>
<keyword evidence="3" id="KW-1185">Reference proteome</keyword>
<gene>
    <name evidence="2" type="ORF">DERYTH_LOCUS1704</name>
</gene>
<comment type="caution">
    <text evidence="2">The sequence shown here is derived from an EMBL/GenBank/DDBJ whole genome shotgun (WGS) entry which is preliminary data.</text>
</comment>
<dbReference type="Proteomes" id="UP000789405">
    <property type="component" value="Unassembled WGS sequence"/>
</dbReference>
<sequence length="56" mass="6251">RRQEQQKRTVDDDTSTTPEVNCTKSHIDPKNVALEVAGSKNNKIATSKGLQKLSRK</sequence>
<protein>
    <submittedName>
        <fullName evidence="2">13077_t:CDS:1</fullName>
    </submittedName>
</protein>
<dbReference type="EMBL" id="CAJVPY010000491">
    <property type="protein sequence ID" value="CAG8476309.1"/>
    <property type="molecule type" value="Genomic_DNA"/>
</dbReference>
<reference evidence="2" key="1">
    <citation type="submission" date="2021-06" db="EMBL/GenBank/DDBJ databases">
        <authorList>
            <person name="Kallberg Y."/>
            <person name="Tangrot J."/>
            <person name="Rosling A."/>
        </authorList>
    </citation>
    <scope>NUCLEOTIDE SEQUENCE</scope>
    <source>
        <strain evidence="2">MA453B</strain>
    </source>
</reference>
<evidence type="ECO:0000313" key="3">
    <source>
        <dbReference type="Proteomes" id="UP000789405"/>
    </source>
</evidence>
<feature type="region of interest" description="Disordered" evidence="1">
    <location>
        <begin position="1"/>
        <end position="26"/>
    </location>
</feature>
<dbReference type="AlphaFoldDB" id="A0A9N8W8X8"/>
<organism evidence="2 3">
    <name type="scientific">Dentiscutata erythropus</name>
    <dbReference type="NCBI Taxonomy" id="1348616"/>
    <lineage>
        <taxon>Eukaryota</taxon>
        <taxon>Fungi</taxon>
        <taxon>Fungi incertae sedis</taxon>
        <taxon>Mucoromycota</taxon>
        <taxon>Glomeromycotina</taxon>
        <taxon>Glomeromycetes</taxon>
        <taxon>Diversisporales</taxon>
        <taxon>Gigasporaceae</taxon>
        <taxon>Dentiscutata</taxon>
    </lineage>
</organism>
<proteinExistence type="predicted"/>